<dbReference type="SMART" id="SM00857">
    <property type="entry name" value="Resolvase"/>
    <property type="match status" value="1"/>
</dbReference>
<reference evidence="3" key="1">
    <citation type="submission" date="2019-08" db="EMBL/GenBank/DDBJ databases">
        <authorList>
            <person name="Kucharzyk K."/>
            <person name="Murdoch R.W."/>
            <person name="Higgins S."/>
            <person name="Loffler F."/>
        </authorList>
    </citation>
    <scope>NUCLEOTIDE SEQUENCE</scope>
</reference>
<dbReference type="CDD" id="cd03768">
    <property type="entry name" value="SR_ResInv"/>
    <property type="match status" value="1"/>
</dbReference>
<feature type="domain" description="Recombinase" evidence="2">
    <location>
        <begin position="150"/>
        <end position="304"/>
    </location>
</feature>
<dbReference type="PROSITE" id="PS51737">
    <property type="entry name" value="RECOMBINASE_DNA_BIND"/>
    <property type="match status" value="1"/>
</dbReference>
<dbReference type="Gene3D" id="3.90.1750.20">
    <property type="entry name" value="Putative Large Serine Recombinase, Chain B, Domain 2"/>
    <property type="match status" value="1"/>
</dbReference>
<dbReference type="InterPro" id="IPR038109">
    <property type="entry name" value="DNA_bind_recomb_sf"/>
</dbReference>
<dbReference type="PANTHER" id="PTHR30461:SF23">
    <property type="entry name" value="DNA RECOMBINASE-RELATED"/>
    <property type="match status" value="1"/>
</dbReference>
<dbReference type="InterPro" id="IPR025827">
    <property type="entry name" value="Zn_ribbon_recom_dom"/>
</dbReference>
<dbReference type="InterPro" id="IPR036162">
    <property type="entry name" value="Resolvase-like_N_sf"/>
</dbReference>
<dbReference type="InterPro" id="IPR006119">
    <property type="entry name" value="Resolv_N"/>
</dbReference>
<gene>
    <name evidence="3" type="ORF">SDC9_106662</name>
</gene>
<dbReference type="EMBL" id="VSSQ01017471">
    <property type="protein sequence ID" value="MPM59816.1"/>
    <property type="molecule type" value="Genomic_DNA"/>
</dbReference>
<name>A0A645B425_9ZZZZ</name>
<accession>A0A645B425</accession>
<evidence type="ECO:0000259" key="2">
    <source>
        <dbReference type="PROSITE" id="PS51737"/>
    </source>
</evidence>
<comment type="caution">
    <text evidence="3">The sequence shown here is derived from an EMBL/GenBank/DDBJ whole genome shotgun (WGS) entry which is preliminary data.</text>
</comment>
<dbReference type="GO" id="GO:0003677">
    <property type="term" value="F:DNA binding"/>
    <property type="evidence" value="ECO:0007669"/>
    <property type="project" value="InterPro"/>
</dbReference>
<dbReference type="PANTHER" id="PTHR30461">
    <property type="entry name" value="DNA-INVERTASE FROM LAMBDOID PROPHAGE"/>
    <property type="match status" value="1"/>
</dbReference>
<dbReference type="InterPro" id="IPR011109">
    <property type="entry name" value="DNA_bind_recombinase_dom"/>
</dbReference>
<protein>
    <submittedName>
        <fullName evidence="3">Uncharacterized protein</fullName>
    </submittedName>
</protein>
<dbReference type="SUPFAM" id="SSF53041">
    <property type="entry name" value="Resolvase-like"/>
    <property type="match status" value="1"/>
</dbReference>
<dbReference type="GO" id="GO:0000150">
    <property type="term" value="F:DNA strand exchange activity"/>
    <property type="evidence" value="ECO:0007669"/>
    <property type="project" value="InterPro"/>
</dbReference>
<dbReference type="Pfam" id="PF00239">
    <property type="entry name" value="Resolvase"/>
    <property type="match status" value="1"/>
</dbReference>
<dbReference type="InterPro" id="IPR050639">
    <property type="entry name" value="SSR_resolvase"/>
</dbReference>
<proteinExistence type="predicted"/>
<organism evidence="3">
    <name type="scientific">bioreactor metagenome</name>
    <dbReference type="NCBI Taxonomy" id="1076179"/>
    <lineage>
        <taxon>unclassified sequences</taxon>
        <taxon>metagenomes</taxon>
        <taxon>ecological metagenomes</taxon>
    </lineage>
</organism>
<feature type="domain" description="Resolvase/invertase-type recombinase catalytic" evidence="1">
    <location>
        <begin position="1"/>
        <end position="142"/>
    </location>
</feature>
<dbReference type="Pfam" id="PF07508">
    <property type="entry name" value="Recombinase"/>
    <property type="match status" value="1"/>
</dbReference>
<dbReference type="Pfam" id="PF13408">
    <property type="entry name" value="Zn_ribbon_recom"/>
    <property type="match status" value="1"/>
</dbReference>
<evidence type="ECO:0000259" key="1">
    <source>
        <dbReference type="PROSITE" id="PS51736"/>
    </source>
</evidence>
<dbReference type="Gene3D" id="3.40.50.1390">
    <property type="entry name" value="Resolvase, N-terminal catalytic domain"/>
    <property type="match status" value="1"/>
</dbReference>
<dbReference type="AlphaFoldDB" id="A0A645B425"/>
<sequence length="479" mass="55081">MTAIYARQSADKKDSLSIEGQIDLCKAECKGNFKIYVDKGFSGKNTKRPAFKKLMKDIGTGQIQKIVVYRLDRFSRSIVDFGQVWTFLQQHKVEFVSINEKFDTETPMGCAMLHIIMVFAQLERETIAQRIRDNYYQRAKTGGWPGGPPPFGFTLMKTVKNKFKISTLSPTDNIQWVIMMFDLYGNKDYSLGKTAKYFNEQEIPASHKRGWDNVAISRILQNPVYVKADSSIYQFYQKRGLKIPSDPKEFNGTTAAYMLGKRDKSANLYHVPSETFLYLAAHAGVIEPELFLHCQRRLAENSQLKNKGKGKNSWLSGFLKCGACGYSIKIQKTSGKNYLVCTGKANYHVCSAKHKLDIQRIESEVLHLFENELQKAKENDEKCHKSGRSTDIERVELRIDRLLRRASESDDLAASYINEEITRLEEQRNKLEGCERDNHPQPKEIRFNDLDFEDKKMLAGLFLEKVVIGMDMVELHWKI</sequence>
<dbReference type="PROSITE" id="PS51736">
    <property type="entry name" value="RECOMBINASES_3"/>
    <property type="match status" value="1"/>
</dbReference>
<evidence type="ECO:0000313" key="3">
    <source>
        <dbReference type="EMBL" id="MPM59816.1"/>
    </source>
</evidence>